<keyword evidence="7 12" id="KW-0297">G-protein coupled receptor</keyword>
<keyword evidence="4 12" id="KW-0589">Pheromone response</keyword>
<comment type="subcellular location">
    <subcellularLocation>
        <location evidence="1 12">Cell membrane</location>
        <topology evidence="1 12">Multi-pass membrane protein</topology>
    </subcellularLocation>
</comment>
<evidence type="ECO:0000313" key="14">
    <source>
        <dbReference type="Ensembl" id="ENSOCUP00000022909.2"/>
    </source>
</evidence>
<keyword evidence="10 12" id="KW-0675">Receptor</keyword>
<dbReference type="GO" id="GO:0005886">
    <property type="term" value="C:plasma membrane"/>
    <property type="evidence" value="ECO:0007669"/>
    <property type="project" value="UniProtKB-SubCell"/>
</dbReference>
<reference evidence="14" key="3">
    <citation type="submission" date="2025-09" db="UniProtKB">
        <authorList>
            <consortium name="Ensembl"/>
        </authorList>
    </citation>
    <scope>IDENTIFICATION</scope>
    <source>
        <strain evidence="14">Thorbecke</strain>
    </source>
</reference>
<keyword evidence="11 12" id="KW-0807">Transducer</keyword>
<dbReference type="Gene3D" id="1.20.1070.10">
    <property type="entry name" value="Rhodopsin 7-helix transmembrane proteins"/>
    <property type="match status" value="1"/>
</dbReference>
<keyword evidence="8 12" id="KW-0472">Membrane</keyword>
<evidence type="ECO:0000313" key="15">
    <source>
        <dbReference type="Proteomes" id="UP000001811"/>
    </source>
</evidence>
<evidence type="ECO:0000256" key="10">
    <source>
        <dbReference type="ARBA" id="ARBA00023170"/>
    </source>
</evidence>
<evidence type="ECO:0000256" key="3">
    <source>
        <dbReference type="ARBA" id="ARBA00022475"/>
    </source>
</evidence>
<evidence type="ECO:0000259" key="13">
    <source>
        <dbReference type="PROSITE" id="PS50262"/>
    </source>
</evidence>
<dbReference type="HOGENOM" id="CLU_058641_0_0_1"/>
<comment type="similarity">
    <text evidence="2 12">Belongs to the G-protein coupled receptor 1 family.</text>
</comment>
<dbReference type="RefSeq" id="NP_001160755.1">
    <property type="nucleotide sequence ID" value="NM_001167283.1"/>
</dbReference>
<organism evidence="14 15">
    <name type="scientific">Oryctolagus cuniculus</name>
    <name type="common">Rabbit</name>
    <dbReference type="NCBI Taxonomy" id="9986"/>
    <lineage>
        <taxon>Eukaryota</taxon>
        <taxon>Metazoa</taxon>
        <taxon>Chordata</taxon>
        <taxon>Craniata</taxon>
        <taxon>Vertebrata</taxon>
        <taxon>Euteleostomi</taxon>
        <taxon>Mammalia</taxon>
        <taxon>Eutheria</taxon>
        <taxon>Euarchontoglires</taxon>
        <taxon>Glires</taxon>
        <taxon>Lagomorpha</taxon>
        <taxon>Leporidae</taxon>
        <taxon>Oryctolagus</taxon>
    </lineage>
</organism>
<dbReference type="GO" id="GO:0019236">
    <property type="term" value="P:response to pheromone"/>
    <property type="evidence" value="ECO:0007669"/>
    <property type="project" value="UniProtKB-KW"/>
</dbReference>
<proteinExistence type="inferred from homology"/>
<evidence type="ECO:0000256" key="11">
    <source>
        <dbReference type="ARBA" id="ARBA00023224"/>
    </source>
</evidence>
<dbReference type="AlphaFoldDB" id="G1U0M8"/>
<dbReference type="GeneTree" id="ENSGT01030000234553"/>
<keyword evidence="5 12" id="KW-0812">Transmembrane</keyword>
<dbReference type="Bgee" id="ENSOCUG00000038955">
    <property type="expression patterns" value="Expressed in testis"/>
</dbReference>
<evidence type="ECO:0000256" key="6">
    <source>
        <dbReference type="ARBA" id="ARBA00022989"/>
    </source>
</evidence>
<dbReference type="GeneID" id="100311063"/>
<dbReference type="OrthoDB" id="9606139at2759"/>
<evidence type="ECO:0000256" key="1">
    <source>
        <dbReference type="ARBA" id="ARBA00004651"/>
    </source>
</evidence>
<keyword evidence="15" id="KW-1185">Reference proteome</keyword>
<dbReference type="Proteomes" id="UP000001811">
    <property type="component" value="Unplaced"/>
</dbReference>
<evidence type="ECO:0000256" key="4">
    <source>
        <dbReference type="ARBA" id="ARBA00022507"/>
    </source>
</evidence>
<feature type="domain" description="G-protein coupled receptors family 1 profile" evidence="13">
    <location>
        <begin position="18"/>
        <end position="280"/>
    </location>
</feature>
<keyword evidence="6 12" id="KW-1133">Transmembrane helix</keyword>
<dbReference type="KEGG" id="ocu:100311063"/>
<dbReference type="PROSITE" id="PS50262">
    <property type="entry name" value="G_PROTEIN_RECEP_F1_2"/>
    <property type="match status" value="1"/>
</dbReference>
<keyword evidence="9" id="KW-1015">Disulfide bond</keyword>
<dbReference type="CTD" id="100311063"/>
<evidence type="ECO:0000256" key="9">
    <source>
        <dbReference type="ARBA" id="ARBA00023157"/>
    </source>
</evidence>
<evidence type="ECO:0000256" key="7">
    <source>
        <dbReference type="ARBA" id="ARBA00023040"/>
    </source>
</evidence>
<dbReference type="Pfam" id="PF03402">
    <property type="entry name" value="V1R"/>
    <property type="match status" value="1"/>
</dbReference>
<dbReference type="SUPFAM" id="SSF81321">
    <property type="entry name" value="Family A G protein-coupled receptor-like"/>
    <property type="match status" value="1"/>
</dbReference>
<dbReference type="InterPro" id="IPR004072">
    <property type="entry name" value="Vmron_rcpt_1"/>
</dbReference>
<dbReference type="FunFam" id="1.20.1070.10:FF:000051">
    <property type="entry name" value="Vomeronasal type-1 receptor"/>
    <property type="match status" value="1"/>
</dbReference>
<dbReference type="PRINTS" id="PR01534">
    <property type="entry name" value="VOMERONASL1R"/>
</dbReference>
<name>G1U0M8_RABIT</name>
<reference evidence="14 15" key="1">
    <citation type="journal article" date="2011" name="Nature">
        <title>A high-resolution map of human evolutionary constraint using 29 mammals.</title>
        <authorList>
            <person name="Lindblad-Toh K."/>
            <person name="Garber M."/>
            <person name="Zuk O."/>
            <person name="Lin M.F."/>
            <person name="Parker B.J."/>
            <person name="Washietl S."/>
            <person name="Kheradpour P."/>
            <person name="Ernst J."/>
            <person name="Jordan G."/>
            <person name="Mauceli E."/>
            <person name="Ward L.D."/>
            <person name="Lowe C.B."/>
            <person name="Holloway A.K."/>
            <person name="Clamp M."/>
            <person name="Gnerre S."/>
            <person name="Alfoldi J."/>
            <person name="Beal K."/>
            <person name="Chang J."/>
            <person name="Clawson H."/>
            <person name="Cuff J."/>
            <person name="Di Palma F."/>
            <person name="Fitzgerald S."/>
            <person name="Flicek P."/>
            <person name="Guttman M."/>
            <person name="Hubisz M.J."/>
            <person name="Jaffe D.B."/>
            <person name="Jungreis I."/>
            <person name="Kent W.J."/>
            <person name="Kostka D."/>
            <person name="Lara M."/>
            <person name="Martins A.L."/>
            <person name="Massingham T."/>
            <person name="Moltke I."/>
            <person name="Raney B.J."/>
            <person name="Rasmussen M.D."/>
            <person name="Robinson J."/>
            <person name="Stark A."/>
            <person name="Vilella A.J."/>
            <person name="Wen J."/>
            <person name="Xie X."/>
            <person name="Zody M.C."/>
            <person name="Baldwin J."/>
            <person name="Bloom T."/>
            <person name="Chin C.W."/>
            <person name="Heiman D."/>
            <person name="Nicol R."/>
            <person name="Nusbaum C."/>
            <person name="Young S."/>
            <person name="Wilkinson J."/>
            <person name="Worley K.C."/>
            <person name="Kovar C.L."/>
            <person name="Muzny D.M."/>
            <person name="Gibbs R.A."/>
            <person name="Cree A."/>
            <person name="Dihn H.H."/>
            <person name="Fowler G."/>
            <person name="Jhangiani S."/>
            <person name="Joshi V."/>
            <person name="Lee S."/>
            <person name="Lewis L.R."/>
            <person name="Nazareth L.V."/>
            <person name="Okwuonu G."/>
            <person name="Santibanez J."/>
            <person name="Warren W.C."/>
            <person name="Mardis E.R."/>
            <person name="Weinstock G.M."/>
            <person name="Wilson R.K."/>
            <person name="Delehaunty K."/>
            <person name="Dooling D."/>
            <person name="Fronik C."/>
            <person name="Fulton L."/>
            <person name="Fulton B."/>
            <person name="Graves T."/>
            <person name="Minx P."/>
            <person name="Sodergren E."/>
            <person name="Birney E."/>
            <person name="Margulies E.H."/>
            <person name="Herrero J."/>
            <person name="Green E.D."/>
            <person name="Haussler D."/>
            <person name="Siepel A."/>
            <person name="Goldman N."/>
            <person name="Pollard K.S."/>
            <person name="Pedersen J.S."/>
            <person name="Lander E.S."/>
            <person name="Kellis M."/>
        </authorList>
    </citation>
    <scope>NUCLEOTIDE SEQUENCE [LARGE SCALE GENOMIC DNA]</scope>
    <source>
        <strain evidence="15">Thorbecke</strain>
    </source>
</reference>
<feature type="transmembrane region" description="Helical" evidence="12">
    <location>
        <begin position="6"/>
        <end position="25"/>
    </location>
</feature>
<evidence type="ECO:0000256" key="8">
    <source>
        <dbReference type="ARBA" id="ARBA00023136"/>
    </source>
</evidence>
<feature type="transmembrane region" description="Helical" evidence="12">
    <location>
        <begin position="46"/>
        <end position="66"/>
    </location>
</feature>
<dbReference type="FunCoup" id="G1U0M8">
    <property type="interactions" value="45"/>
</dbReference>
<feature type="transmembrane region" description="Helical" evidence="12">
    <location>
        <begin position="86"/>
        <end position="111"/>
    </location>
</feature>
<evidence type="ECO:0000256" key="2">
    <source>
        <dbReference type="ARBA" id="ARBA00010663"/>
    </source>
</evidence>
<dbReference type="eggNOG" id="ENOG502SNRJ">
    <property type="taxonomic scope" value="Eukaryota"/>
</dbReference>
<feature type="transmembrane region" description="Helical" evidence="12">
    <location>
        <begin position="123"/>
        <end position="148"/>
    </location>
</feature>
<dbReference type="PANTHER" id="PTHR24062">
    <property type="entry name" value="VOMERONASAL TYPE-1 RECEPTOR"/>
    <property type="match status" value="1"/>
</dbReference>
<dbReference type="Ensembl" id="ENSOCUT00000023897.2">
    <property type="protein sequence ID" value="ENSOCUP00000022909.2"/>
    <property type="gene ID" value="ENSOCUG00000038955.1"/>
</dbReference>
<reference evidence="14" key="2">
    <citation type="submission" date="2025-08" db="UniProtKB">
        <authorList>
            <consortium name="Ensembl"/>
        </authorList>
    </citation>
    <scope>IDENTIFICATION</scope>
    <source>
        <strain evidence="14">Thorbecke</strain>
    </source>
</reference>
<dbReference type="GO" id="GO:0007606">
    <property type="term" value="P:sensory perception of chemical stimulus"/>
    <property type="evidence" value="ECO:0007669"/>
    <property type="project" value="UniProtKB-ARBA"/>
</dbReference>
<dbReference type="InterPro" id="IPR017452">
    <property type="entry name" value="GPCR_Rhodpsn_7TM"/>
</dbReference>
<feature type="transmembrane region" description="Helical" evidence="12">
    <location>
        <begin position="229"/>
        <end position="254"/>
    </location>
</feature>
<keyword evidence="3 12" id="KW-1003">Cell membrane</keyword>
<dbReference type="PaxDb" id="9986-ENSOCUP00000025178"/>
<dbReference type="GO" id="GO:0016503">
    <property type="term" value="F:pheromone receptor activity"/>
    <property type="evidence" value="ECO:0007669"/>
    <property type="project" value="InterPro"/>
</dbReference>
<feature type="transmembrane region" description="Helical" evidence="12">
    <location>
        <begin position="174"/>
        <end position="201"/>
    </location>
</feature>
<dbReference type="InParanoid" id="G1U0M8"/>
<accession>G1U0M8</accession>
<sequence>MLSLKNLYFFQAGIGILANAFLFLFHIFTIHQNHRPKPNDVTTCHLAFVHIVMLLTTLDILSTNMFKSLNFPNDLKCKALFYLVRVMRGLSICTTCLLSIIQVITISPSTFYLSRFKQKLTKYIFHAFLCVWSLNLSSNSNMIIYTVAHSNMTNLLSISKYCSLSSMNPIILKIFFTLALSQNIFFVGLMLLSSVYMVIFLSSHQRKSAYLHSMSIFPRTSPAKRATQTVLLLVSFFVIVYCLDIIISSSSAILGKYNPVVLDVQRLVGNIYATVSPLVFISSDKRITGIL</sequence>
<evidence type="ECO:0000256" key="5">
    <source>
        <dbReference type="ARBA" id="ARBA00022692"/>
    </source>
</evidence>
<gene>
    <name evidence="14" type="primary">ORYCUNV1R1596</name>
</gene>
<protein>
    <recommendedName>
        <fullName evidence="12">Vomeronasal type-1 receptor</fullName>
    </recommendedName>
</protein>
<evidence type="ECO:0000256" key="12">
    <source>
        <dbReference type="RuleBase" id="RU364061"/>
    </source>
</evidence>